<keyword evidence="1" id="KW-0472">Membrane</keyword>
<dbReference type="EMBL" id="SKBN01000069">
    <property type="protein sequence ID" value="TGJ84359.1"/>
    <property type="molecule type" value="Genomic_DNA"/>
</dbReference>
<evidence type="ECO:0000313" key="2">
    <source>
        <dbReference type="EMBL" id="TGJ84359.1"/>
    </source>
</evidence>
<gene>
    <name evidence="2" type="ORF">E0Z10_g4433</name>
</gene>
<evidence type="ECO:0000256" key="1">
    <source>
        <dbReference type="SAM" id="Phobius"/>
    </source>
</evidence>
<dbReference type="OrthoDB" id="4734103at2759"/>
<organism evidence="2 3">
    <name type="scientific">Xylaria hypoxylon</name>
    <dbReference type="NCBI Taxonomy" id="37992"/>
    <lineage>
        <taxon>Eukaryota</taxon>
        <taxon>Fungi</taxon>
        <taxon>Dikarya</taxon>
        <taxon>Ascomycota</taxon>
        <taxon>Pezizomycotina</taxon>
        <taxon>Sordariomycetes</taxon>
        <taxon>Xylariomycetidae</taxon>
        <taxon>Xylariales</taxon>
        <taxon>Xylariaceae</taxon>
        <taxon>Xylaria</taxon>
    </lineage>
</organism>
<feature type="transmembrane region" description="Helical" evidence="1">
    <location>
        <begin position="20"/>
        <end position="41"/>
    </location>
</feature>
<protein>
    <submittedName>
        <fullName evidence="2">Uncharacterized protein</fullName>
    </submittedName>
</protein>
<comment type="caution">
    <text evidence="2">The sequence shown here is derived from an EMBL/GenBank/DDBJ whole genome shotgun (WGS) entry which is preliminary data.</text>
</comment>
<sequence>MLEDEPPKTLKPLQRNVAEINTIMHFSTTLSFFLAALVAAAPSYNNQGNVDTQKRGLVTFIMTEPNCPALKNYCTHCNDDFNCETDPRCEWCYRYKQFGNGNEDDD</sequence>
<keyword evidence="3" id="KW-1185">Reference proteome</keyword>
<name>A0A4Z0YJ63_9PEZI</name>
<accession>A0A4Z0YJ63</accession>
<keyword evidence="1" id="KW-1133">Transmembrane helix</keyword>
<keyword evidence="1" id="KW-0812">Transmembrane</keyword>
<proteinExistence type="predicted"/>
<reference evidence="2 3" key="1">
    <citation type="submission" date="2019-03" db="EMBL/GenBank/DDBJ databases">
        <title>Draft genome sequence of Xylaria hypoxylon DSM 108379, a ubiquitous saprotrophic-parasitic fungi on hardwood.</title>
        <authorList>
            <person name="Buettner E."/>
            <person name="Leonhardt S."/>
            <person name="Gebauer A.M."/>
            <person name="Liers C."/>
            <person name="Hofrichter M."/>
            <person name="Kellner H."/>
        </authorList>
    </citation>
    <scope>NUCLEOTIDE SEQUENCE [LARGE SCALE GENOMIC DNA]</scope>
    <source>
        <strain evidence="2 3">DSM 108379</strain>
    </source>
</reference>
<dbReference type="AlphaFoldDB" id="A0A4Z0YJ63"/>
<evidence type="ECO:0000313" key="3">
    <source>
        <dbReference type="Proteomes" id="UP000297716"/>
    </source>
</evidence>
<dbReference type="Proteomes" id="UP000297716">
    <property type="component" value="Unassembled WGS sequence"/>
</dbReference>